<keyword evidence="3" id="KW-1185">Reference proteome</keyword>
<feature type="signal peptide" evidence="1">
    <location>
        <begin position="1"/>
        <end position="27"/>
    </location>
</feature>
<evidence type="ECO:0000256" key="1">
    <source>
        <dbReference type="SAM" id="SignalP"/>
    </source>
</evidence>
<feature type="chain" id="PRO_5046436219" description="Auto-transporter adhesin head GIN domain-containing protein" evidence="1">
    <location>
        <begin position="28"/>
        <end position="395"/>
    </location>
</feature>
<proteinExistence type="predicted"/>
<reference evidence="2 3" key="1">
    <citation type="submission" date="2024-07" db="EMBL/GenBank/DDBJ databases">
        <title>Uliginosibacterium flavum JJ3220;KACC:17644.</title>
        <authorList>
            <person name="Kim M.K."/>
        </authorList>
    </citation>
    <scope>NUCLEOTIDE SEQUENCE [LARGE SCALE GENOMIC DNA]</scope>
    <source>
        <strain evidence="2 3">KACC:17644</strain>
    </source>
</reference>
<accession>A0ABV2TQW8</accession>
<evidence type="ECO:0000313" key="2">
    <source>
        <dbReference type="EMBL" id="MET7016329.1"/>
    </source>
</evidence>
<comment type="caution">
    <text evidence="2">The sequence shown here is derived from an EMBL/GenBank/DDBJ whole genome shotgun (WGS) entry which is preliminary data.</text>
</comment>
<keyword evidence="1" id="KW-0732">Signal</keyword>
<dbReference type="Proteomes" id="UP001549691">
    <property type="component" value="Unassembled WGS sequence"/>
</dbReference>
<evidence type="ECO:0000313" key="3">
    <source>
        <dbReference type="Proteomes" id="UP001549691"/>
    </source>
</evidence>
<protein>
    <recommendedName>
        <fullName evidence="4">Auto-transporter adhesin head GIN domain-containing protein</fullName>
    </recommendedName>
</protein>
<name>A0ABV2TQW8_9RHOO</name>
<sequence length="395" mass="41775">MKSKTLHSLYLASALSVLAILPQAASAAAEKETWLGLPVEFASQDYAFKGGVAIELTKVKVQTTTPIEMERAWVTPDWADWITQFRTSRVRVQTGEVIARPSSLSRLGVIDGPSTHKVTRLEFTSLKLLFGTTPLVLPAGEMRFGADGALSVIRIKQEGGINLELSPREGGKLAVLLQTGTFKWPVLPAFVFDSVVAQGEISDDNLLIDKIGTSGDGGSINGVLHVVSAGKFLLEGELNMQSLRARDVISRLYPRSTVEGFLSGSFKLNASADSFDGLASAVTISGGTYVLKNGSIDRFGILEGMRRSGSGVVGGGMVRFESLGGKFSGRTGEPAQADFQGLSSGALRGSSAFTVLPDGTLRGFVNGSMALPGGELVSRRFDLSGKVDAPSLSTR</sequence>
<evidence type="ECO:0008006" key="4">
    <source>
        <dbReference type="Google" id="ProtNLM"/>
    </source>
</evidence>
<dbReference type="EMBL" id="JBEWZI010000036">
    <property type="protein sequence ID" value="MET7016329.1"/>
    <property type="molecule type" value="Genomic_DNA"/>
</dbReference>
<dbReference type="RefSeq" id="WP_354602786.1">
    <property type="nucleotide sequence ID" value="NZ_JBEWZI010000036.1"/>
</dbReference>
<gene>
    <name evidence="2" type="ORF">ABXR19_19250</name>
</gene>
<organism evidence="2 3">
    <name type="scientific">Uliginosibacterium flavum</name>
    <dbReference type="NCBI Taxonomy" id="1396831"/>
    <lineage>
        <taxon>Bacteria</taxon>
        <taxon>Pseudomonadati</taxon>
        <taxon>Pseudomonadota</taxon>
        <taxon>Betaproteobacteria</taxon>
        <taxon>Rhodocyclales</taxon>
        <taxon>Zoogloeaceae</taxon>
        <taxon>Uliginosibacterium</taxon>
    </lineage>
</organism>